<organism evidence="1 2">
    <name type="scientific">Paenibacillus alba</name>
    <dbReference type="NCBI Taxonomy" id="1197127"/>
    <lineage>
        <taxon>Bacteria</taxon>
        <taxon>Bacillati</taxon>
        <taxon>Bacillota</taxon>
        <taxon>Bacilli</taxon>
        <taxon>Bacillales</taxon>
        <taxon>Paenibacillaceae</taxon>
        <taxon>Paenibacillus</taxon>
    </lineage>
</organism>
<reference evidence="1 2" key="1">
    <citation type="submission" date="2023-03" db="EMBL/GenBank/DDBJ databases">
        <title>Bacillus Genome Sequencing.</title>
        <authorList>
            <person name="Dunlap C."/>
        </authorList>
    </citation>
    <scope>NUCLEOTIDE SEQUENCE [LARGE SCALE GENOMIC DNA]</scope>
    <source>
        <strain evidence="1 2">BD-533</strain>
    </source>
</reference>
<comment type="caution">
    <text evidence="1">The sequence shown here is derived from an EMBL/GenBank/DDBJ whole genome shotgun (WGS) entry which is preliminary data.</text>
</comment>
<dbReference type="RefSeq" id="WP_326072991.1">
    <property type="nucleotide sequence ID" value="NZ_JARLKY010000040.1"/>
</dbReference>
<name>A0ABU6G4F0_9BACL</name>
<evidence type="ECO:0008006" key="3">
    <source>
        <dbReference type="Google" id="ProtNLM"/>
    </source>
</evidence>
<gene>
    <name evidence="1" type="ORF">P4I72_16910</name>
</gene>
<dbReference type="Proteomes" id="UP001338137">
    <property type="component" value="Unassembled WGS sequence"/>
</dbReference>
<evidence type="ECO:0000313" key="1">
    <source>
        <dbReference type="EMBL" id="MEC0228811.1"/>
    </source>
</evidence>
<evidence type="ECO:0000313" key="2">
    <source>
        <dbReference type="Proteomes" id="UP001338137"/>
    </source>
</evidence>
<protein>
    <recommendedName>
        <fullName evidence="3">Type II toxin-antitoxin system death-on-curing family toxin</fullName>
    </recommendedName>
</protein>
<sequence length="221" mass="24338">EGQIDNPLTLNLYTYVGNNPLTRTDPTGHSWCTFILCGPENAAQNYEDAKALYNSCDFCQAAMDYVGPEVGLAVGTVAVAKKSPSFFKKVWSGVKGVFSKTSEVPIRNLIDNAQDIADDIININKQYSNGNEAYNSISSIINSASYYENEWDQVSSVTRSITQHAFENGNKRTGFDTLNMLLNDMKLDSPLSDSQKWDLIDNIANGVIDDVSDISRVLQGN</sequence>
<keyword evidence="2" id="KW-1185">Reference proteome</keyword>
<dbReference type="EMBL" id="JARLKY010000040">
    <property type="protein sequence ID" value="MEC0228811.1"/>
    <property type="molecule type" value="Genomic_DNA"/>
</dbReference>
<feature type="non-terminal residue" evidence="1">
    <location>
        <position position="1"/>
    </location>
</feature>
<accession>A0ABU6G4F0</accession>
<proteinExistence type="predicted"/>